<keyword evidence="3" id="KW-0479">Metal-binding</keyword>
<dbReference type="InterPro" id="IPR011008">
    <property type="entry name" value="Dimeric_a/b-barrel"/>
</dbReference>
<comment type="cofactor">
    <cofactor evidence="1">
        <name>heme b</name>
        <dbReference type="ChEBI" id="CHEBI:60344"/>
    </cofactor>
</comment>
<evidence type="ECO:0000256" key="2">
    <source>
        <dbReference type="ARBA" id="ARBA00022559"/>
    </source>
</evidence>
<reference evidence="11" key="1">
    <citation type="submission" date="2019-06" db="EMBL/GenBank/DDBJ databases">
        <title>Gordonia isolated from sludge of a wastewater treatment plant.</title>
        <authorList>
            <person name="Tamura T."/>
            <person name="Aoyama K."/>
            <person name="Kang Y."/>
            <person name="Saito S."/>
            <person name="Akiyama N."/>
            <person name="Yazawa K."/>
            <person name="Gonoi T."/>
            <person name="Mikami Y."/>
        </authorList>
    </citation>
    <scope>NUCLEOTIDE SEQUENCE [LARGE SCALE GENOMIC DNA]</scope>
    <source>
        <strain evidence="11">NBRC 107697</strain>
    </source>
</reference>
<sequence>MAAPQIIITRKHPYAYFLVLTLAEDADIDRVRDVVSGFSGTVRSVSSRAPEANLTGILGIGSAAWDRLFTGPRPAELHPFIELAGPHTAPSTPGDLLIHLKADTAGLCYEVATKIVDDFGADVTVVDETHGFRYFDLRDLIGFVDGTENPTGQGAIDAITVVDDDPTLQGGSYVAVQRYVHDLSAWTALTTEDQEAAIGRTKIDNIEMDDETKPSNSHIALNVITDDDGNELDILRDNMPYGSAEGERGTLFIAYSSSPTTTERMLENMFLGDPPGNTDRLLDFTTAVTGSQYFAPPIDFLDDPPPAPAAVAAPPADETPAPRADGSLGIGSLR</sequence>
<evidence type="ECO:0000259" key="8">
    <source>
        <dbReference type="Pfam" id="PF04261"/>
    </source>
</evidence>
<proteinExistence type="inferred from homology"/>
<dbReference type="Pfam" id="PF04261">
    <property type="entry name" value="Dyp_perox_N"/>
    <property type="match status" value="1"/>
</dbReference>
<dbReference type="NCBIfam" id="TIGR01413">
    <property type="entry name" value="Dyp_perox_fam"/>
    <property type="match status" value="1"/>
</dbReference>
<dbReference type="SUPFAM" id="SSF54909">
    <property type="entry name" value="Dimeric alpha+beta barrel"/>
    <property type="match status" value="1"/>
</dbReference>
<gene>
    <name evidence="10" type="ORF">nbrc107697_01580</name>
</gene>
<feature type="region of interest" description="Disordered" evidence="7">
    <location>
        <begin position="299"/>
        <end position="334"/>
    </location>
</feature>
<dbReference type="PANTHER" id="PTHR30521:SF0">
    <property type="entry name" value="DYP-TYPE PEROXIDASE FAMILY PROTEIN"/>
    <property type="match status" value="1"/>
</dbReference>
<dbReference type="AlphaFoldDB" id="A0A7M3STZ5"/>
<evidence type="ECO:0000256" key="6">
    <source>
        <dbReference type="ARBA" id="ARBA00025737"/>
    </source>
</evidence>
<dbReference type="GO" id="GO:0046872">
    <property type="term" value="F:metal ion binding"/>
    <property type="evidence" value="ECO:0007669"/>
    <property type="project" value="UniProtKB-KW"/>
</dbReference>
<evidence type="ECO:0000259" key="9">
    <source>
        <dbReference type="Pfam" id="PF20628"/>
    </source>
</evidence>
<evidence type="ECO:0000256" key="5">
    <source>
        <dbReference type="ARBA" id="ARBA00023004"/>
    </source>
</evidence>
<keyword evidence="11" id="KW-1185">Reference proteome</keyword>
<evidence type="ECO:0000313" key="10">
    <source>
        <dbReference type="EMBL" id="GED96119.1"/>
    </source>
</evidence>
<dbReference type="RefSeq" id="WP_161925631.1">
    <property type="nucleotide sequence ID" value="NZ_BJOU01000001.1"/>
</dbReference>
<keyword evidence="5" id="KW-0408">Iron</keyword>
<dbReference type="InterPro" id="IPR048327">
    <property type="entry name" value="Dyp_perox_N"/>
</dbReference>
<keyword evidence="2 10" id="KW-0575">Peroxidase</keyword>
<dbReference type="Pfam" id="PF20628">
    <property type="entry name" value="Dyp_perox_C"/>
    <property type="match status" value="1"/>
</dbReference>
<evidence type="ECO:0000256" key="1">
    <source>
        <dbReference type="ARBA" id="ARBA00001970"/>
    </source>
</evidence>
<feature type="domain" description="Dyp-type peroxidase C-terminal" evidence="9">
    <location>
        <begin position="138"/>
        <end position="299"/>
    </location>
</feature>
<protein>
    <submittedName>
        <fullName evidence="10">Peroxidase</fullName>
    </submittedName>
</protein>
<accession>A0A7M3STZ5</accession>
<feature type="compositionally biased region" description="Low complexity" evidence="7">
    <location>
        <begin position="309"/>
        <end position="325"/>
    </location>
</feature>
<evidence type="ECO:0000313" key="11">
    <source>
        <dbReference type="Proteomes" id="UP000444980"/>
    </source>
</evidence>
<comment type="caution">
    <text evidence="10">The sequence shown here is derived from an EMBL/GenBank/DDBJ whole genome shotgun (WGS) entry which is preliminary data.</text>
</comment>
<dbReference type="GO" id="GO:0005829">
    <property type="term" value="C:cytosol"/>
    <property type="evidence" value="ECO:0007669"/>
    <property type="project" value="TreeGrafter"/>
</dbReference>
<dbReference type="OrthoDB" id="3251355at2"/>
<feature type="domain" description="Dyp-type peroxidase N-terminal" evidence="8">
    <location>
        <begin position="5"/>
        <end position="133"/>
    </location>
</feature>
<dbReference type="InterPro" id="IPR048328">
    <property type="entry name" value="Dyp_perox_C"/>
</dbReference>
<name>A0A7M3STZ5_9ACTN</name>
<keyword evidence="4" id="KW-0560">Oxidoreductase</keyword>
<dbReference type="GO" id="GO:0004601">
    <property type="term" value="F:peroxidase activity"/>
    <property type="evidence" value="ECO:0007669"/>
    <property type="project" value="UniProtKB-KW"/>
</dbReference>
<evidence type="ECO:0000256" key="4">
    <source>
        <dbReference type="ARBA" id="ARBA00023002"/>
    </source>
</evidence>
<organism evidence="10 11">
    <name type="scientific">Gordonia crocea</name>
    <dbReference type="NCBI Taxonomy" id="589162"/>
    <lineage>
        <taxon>Bacteria</taxon>
        <taxon>Bacillati</taxon>
        <taxon>Actinomycetota</taxon>
        <taxon>Actinomycetes</taxon>
        <taxon>Mycobacteriales</taxon>
        <taxon>Gordoniaceae</taxon>
        <taxon>Gordonia</taxon>
    </lineage>
</organism>
<dbReference type="Proteomes" id="UP000444980">
    <property type="component" value="Unassembled WGS sequence"/>
</dbReference>
<dbReference type="PANTHER" id="PTHR30521">
    <property type="entry name" value="DEFERROCHELATASE/PEROXIDASE"/>
    <property type="match status" value="1"/>
</dbReference>
<dbReference type="PROSITE" id="PS51404">
    <property type="entry name" value="DYP_PEROXIDASE"/>
    <property type="match status" value="1"/>
</dbReference>
<evidence type="ECO:0000256" key="3">
    <source>
        <dbReference type="ARBA" id="ARBA00022723"/>
    </source>
</evidence>
<dbReference type="GO" id="GO:0020037">
    <property type="term" value="F:heme binding"/>
    <property type="evidence" value="ECO:0007669"/>
    <property type="project" value="InterPro"/>
</dbReference>
<comment type="similarity">
    <text evidence="6">Belongs to the DyP-type peroxidase family.</text>
</comment>
<dbReference type="EMBL" id="BJOU01000001">
    <property type="protein sequence ID" value="GED96119.1"/>
    <property type="molecule type" value="Genomic_DNA"/>
</dbReference>
<evidence type="ECO:0000256" key="7">
    <source>
        <dbReference type="SAM" id="MobiDB-lite"/>
    </source>
</evidence>
<dbReference type="InterPro" id="IPR006314">
    <property type="entry name" value="Dyp_peroxidase"/>
</dbReference>